<evidence type="ECO:0000313" key="2">
    <source>
        <dbReference type="Proteomes" id="UP000037035"/>
    </source>
</evidence>
<protein>
    <submittedName>
        <fullName evidence="1">Uncharacterized protein</fullName>
    </submittedName>
</protein>
<evidence type="ECO:0000313" key="1">
    <source>
        <dbReference type="EMBL" id="KNZ51915.1"/>
    </source>
</evidence>
<proteinExistence type="predicted"/>
<accession>A0A0L6UVN8</accession>
<dbReference type="Proteomes" id="UP000037035">
    <property type="component" value="Unassembled WGS sequence"/>
</dbReference>
<name>A0A0L6UVN8_9BASI</name>
<organism evidence="1 2">
    <name type="scientific">Puccinia sorghi</name>
    <dbReference type="NCBI Taxonomy" id="27349"/>
    <lineage>
        <taxon>Eukaryota</taxon>
        <taxon>Fungi</taxon>
        <taxon>Dikarya</taxon>
        <taxon>Basidiomycota</taxon>
        <taxon>Pucciniomycotina</taxon>
        <taxon>Pucciniomycetes</taxon>
        <taxon>Pucciniales</taxon>
        <taxon>Pucciniaceae</taxon>
        <taxon>Puccinia</taxon>
    </lineage>
</organism>
<dbReference type="AlphaFoldDB" id="A0A0L6UVN8"/>
<keyword evidence="2" id="KW-1185">Reference proteome</keyword>
<comment type="caution">
    <text evidence="1">The sequence shown here is derived from an EMBL/GenBank/DDBJ whole genome shotgun (WGS) entry which is preliminary data.</text>
</comment>
<dbReference type="VEuPathDB" id="FungiDB:VP01_3766g3"/>
<gene>
    <name evidence="1" type="ORF">VP01_3766g3</name>
</gene>
<sequence>MVPNSKWKPLIMTLEISIKHDLVAMVLAMIVRGYNNISSDKESEDKEDTIDSTNALLVDIKRKVEELCLIQSKKYLCMCQQIEIKAPLISELLLNRLEEKQFRQNFGMKLGVLF</sequence>
<dbReference type="EMBL" id="LAVV01008797">
    <property type="protein sequence ID" value="KNZ51915.1"/>
    <property type="molecule type" value="Genomic_DNA"/>
</dbReference>
<reference evidence="1 2" key="1">
    <citation type="submission" date="2015-08" db="EMBL/GenBank/DDBJ databases">
        <title>Next Generation Sequencing and Analysis of the Genome of Puccinia sorghi L Schw, the Causal Agent of Maize Common Rust.</title>
        <authorList>
            <person name="Rochi L."/>
            <person name="Burguener G."/>
            <person name="Darino M."/>
            <person name="Turjanski A."/>
            <person name="Kreff E."/>
            <person name="Dieguez M.J."/>
            <person name="Sacco F."/>
        </authorList>
    </citation>
    <scope>NUCLEOTIDE SEQUENCE [LARGE SCALE GENOMIC DNA]</scope>
    <source>
        <strain evidence="1 2">RO10H11247</strain>
    </source>
</reference>